<gene>
    <name evidence="1" type="ORF">J5U22_00563</name>
</gene>
<evidence type="ECO:0000313" key="1">
    <source>
        <dbReference type="EMBL" id="QXJ34018.1"/>
    </source>
</evidence>
<dbReference type="EMBL" id="CP077713">
    <property type="protein sequence ID" value="QXJ34018.1"/>
    <property type="molecule type" value="Genomic_DNA"/>
</dbReference>
<dbReference type="AlphaFoldDB" id="A0A8F5GY81"/>
<name>A0A8F5GY81_9CREN</name>
<evidence type="ECO:0000313" key="2">
    <source>
        <dbReference type="Proteomes" id="UP000694036"/>
    </source>
</evidence>
<protein>
    <submittedName>
        <fullName evidence="1">Uncharacterized protein</fullName>
    </submittedName>
</protein>
<organism evidence="1 2">
    <name type="scientific">Saccharolobus shibatae</name>
    <dbReference type="NCBI Taxonomy" id="2286"/>
    <lineage>
        <taxon>Archaea</taxon>
        <taxon>Thermoproteota</taxon>
        <taxon>Thermoprotei</taxon>
        <taxon>Sulfolobales</taxon>
        <taxon>Sulfolobaceae</taxon>
        <taxon>Saccharolobus</taxon>
    </lineage>
</organism>
<sequence>MIKYRDLALNHLPNLIVGGSWDSFEPNGTGLTSPQFSPSSFWA</sequence>
<keyword evidence="2" id="KW-1185">Reference proteome</keyword>
<dbReference type="Proteomes" id="UP000694036">
    <property type="component" value="Chromosome"/>
</dbReference>
<proteinExistence type="predicted"/>
<reference evidence="1 2" key="1">
    <citation type="journal article" date="2021" name="Environ. Microbiol.">
        <title>New insights into the diversity and evolution of the archaeal mobilome from three complete genomes of Saccharolobus shibatae.</title>
        <authorList>
            <person name="Medvedeva S."/>
            <person name="Brandt D."/>
            <person name="Cvirkaite-Krupovic V."/>
            <person name="Liu Y."/>
            <person name="Severinov K."/>
            <person name="Ishino S."/>
            <person name="Ishino Y."/>
            <person name="Prangishvili D."/>
            <person name="Kalinowski J."/>
            <person name="Krupovic M."/>
        </authorList>
    </citation>
    <scope>NUCLEOTIDE SEQUENCE [LARGE SCALE GENOMIC DNA]</scope>
    <source>
        <strain evidence="1 2">S38A</strain>
    </source>
</reference>
<accession>A0A8F5GY81</accession>